<keyword evidence="3 7" id="KW-0812">Transmembrane</keyword>
<sequence length="383" mass="40870">MIPPSPPPPVKRRIRLSDVFVLSGIAVLLAFALANIQANMAAAGVHPGFGFLTKEAGFDVSETLIPYSPGSSYIRVILAGLANTVFLAGVCIILATVIGVLMGLVSVGPSPAGRWLAVAYVELFRNLPKLLVLLVLFVAAVNGLPHVREAMSAGPFHLSNRSLNFPVPLWDGKGWILLLALAAGLILPRLIEAHLQKHWGRSTPMPLSVLIGCPIVCVLAASVLFQVPSGFSVPELKGFDFQGGARVSLQFCVIAVTLGIYHGAQIAEVVRGGLQSVPKGQSEAAQALGLTRSQTIRLIILPQVIRIIIPPMNNQYVNLIKNTSIAIAVGYSDLMSVSGTVINQSFKPLEMMLITMGLYLVLCMSVATALNTYQARLIGRETR</sequence>
<evidence type="ECO:0000256" key="6">
    <source>
        <dbReference type="ARBA" id="ARBA00023136"/>
    </source>
</evidence>
<organism evidence="9 10">
    <name type="scientific">Roseibium denhamense</name>
    <dbReference type="NCBI Taxonomy" id="76305"/>
    <lineage>
        <taxon>Bacteria</taxon>
        <taxon>Pseudomonadati</taxon>
        <taxon>Pseudomonadota</taxon>
        <taxon>Alphaproteobacteria</taxon>
        <taxon>Hyphomicrobiales</taxon>
        <taxon>Stappiaceae</taxon>
        <taxon>Roseibium</taxon>
    </lineage>
</organism>
<evidence type="ECO:0000259" key="8">
    <source>
        <dbReference type="PROSITE" id="PS50928"/>
    </source>
</evidence>
<feature type="domain" description="ABC transmembrane type-1" evidence="8">
    <location>
        <begin position="81"/>
        <end position="371"/>
    </location>
</feature>
<dbReference type="Proteomes" id="UP001157914">
    <property type="component" value="Unassembled WGS sequence"/>
</dbReference>
<dbReference type="InterPro" id="IPR000515">
    <property type="entry name" value="MetI-like"/>
</dbReference>
<keyword evidence="6 7" id="KW-0472">Membrane</keyword>
<evidence type="ECO:0000256" key="7">
    <source>
        <dbReference type="RuleBase" id="RU363032"/>
    </source>
</evidence>
<dbReference type="PANTHER" id="PTHR30614">
    <property type="entry name" value="MEMBRANE COMPONENT OF AMINO ACID ABC TRANSPORTER"/>
    <property type="match status" value="1"/>
</dbReference>
<evidence type="ECO:0000256" key="1">
    <source>
        <dbReference type="ARBA" id="ARBA00004651"/>
    </source>
</evidence>
<comment type="caution">
    <text evidence="9">The sequence shown here is derived from an EMBL/GenBank/DDBJ whole genome shotgun (WGS) entry which is preliminary data.</text>
</comment>
<accession>A0ABY1P3Q8</accession>
<reference evidence="9 10" key="1">
    <citation type="submission" date="2017-05" db="EMBL/GenBank/DDBJ databases">
        <authorList>
            <person name="Varghese N."/>
            <person name="Submissions S."/>
        </authorList>
    </citation>
    <scope>NUCLEOTIDE SEQUENCE [LARGE SCALE GENOMIC DNA]</scope>
    <source>
        <strain evidence="9 10">DSM 15949</strain>
    </source>
</reference>
<dbReference type="InterPro" id="IPR035906">
    <property type="entry name" value="MetI-like_sf"/>
</dbReference>
<dbReference type="Pfam" id="PF00528">
    <property type="entry name" value="BPD_transp_1"/>
    <property type="match status" value="1"/>
</dbReference>
<dbReference type="SUPFAM" id="SSF161098">
    <property type="entry name" value="MetI-like"/>
    <property type="match status" value="1"/>
</dbReference>
<dbReference type="RefSeq" id="WP_196220647.1">
    <property type="nucleotide sequence ID" value="NZ_BAAAEA010000002.1"/>
</dbReference>
<dbReference type="PROSITE" id="PS50928">
    <property type="entry name" value="ABC_TM1"/>
    <property type="match status" value="1"/>
</dbReference>
<feature type="transmembrane region" description="Helical" evidence="7">
    <location>
        <begin position="207"/>
        <end position="227"/>
    </location>
</feature>
<feature type="transmembrane region" description="Helical" evidence="7">
    <location>
        <begin position="352"/>
        <end position="373"/>
    </location>
</feature>
<keyword evidence="7" id="KW-0813">Transport</keyword>
<evidence type="ECO:0000256" key="4">
    <source>
        <dbReference type="ARBA" id="ARBA00022970"/>
    </source>
</evidence>
<evidence type="ECO:0000256" key="2">
    <source>
        <dbReference type="ARBA" id="ARBA00010072"/>
    </source>
</evidence>
<evidence type="ECO:0000313" key="10">
    <source>
        <dbReference type="Proteomes" id="UP001157914"/>
    </source>
</evidence>
<protein>
    <submittedName>
        <fullName evidence="9">Amino acid ABC transporter membrane protein 1, PAAT family</fullName>
    </submittedName>
</protein>
<feature type="transmembrane region" description="Helical" evidence="7">
    <location>
        <begin position="247"/>
        <end position="264"/>
    </location>
</feature>
<dbReference type="InterPro" id="IPR043429">
    <property type="entry name" value="ArtM/GltK/GlnP/TcyL/YhdX-like"/>
</dbReference>
<evidence type="ECO:0000313" key="9">
    <source>
        <dbReference type="EMBL" id="SMP24084.1"/>
    </source>
</evidence>
<comment type="subcellular location">
    <subcellularLocation>
        <location evidence="1 7">Cell membrane</location>
        <topology evidence="1 7">Multi-pass membrane protein</topology>
    </subcellularLocation>
</comment>
<dbReference type="CDD" id="cd06261">
    <property type="entry name" value="TM_PBP2"/>
    <property type="match status" value="1"/>
</dbReference>
<dbReference type="EMBL" id="FXTT01000003">
    <property type="protein sequence ID" value="SMP24084.1"/>
    <property type="molecule type" value="Genomic_DNA"/>
</dbReference>
<dbReference type="PANTHER" id="PTHR30614:SF37">
    <property type="entry name" value="AMINO-ACID ABC TRANSPORTER PERMEASE PROTEIN YHDX-RELATED"/>
    <property type="match status" value="1"/>
</dbReference>
<gene>
    <name evidence="9" type="ORF">SAMN06265374_2367</name>
</gene>
<keyword evidence="10" id="KW-1185">Reference proteome</keyword>
<evidence type="ECO:0000256" key="3">
    <source>
        <dbReference type="ARBA" id="ARBA00022692"/>
    </source>
</evidence>
<proteinExistence type="inferred from homology"/>
<feature type="transmembrane region" description="Helical" evidence="7">
    <location>
        <begin position="74"/>
        <end position="107"/>
    </location>
</feature>
<name>A0ABY1P3Q8_9HYPH</name>
<keyword evidence="5 7" id="KW-1133">Transmembrane helix</keyword>
<dbReference type="Gene3D" id="1.10.3720.10">
    <property type="entry name" value="MetI-like"/>
    <property type="match status" value="1"/>
</dbReference>
<feature type="transmembrane region" description="Helical" evidence="7">
    <location>
        <begin position="325"/>
        <end position="346"/>
    </location>
</feature>
<feature type="transmembrane region" description="Helical" evidence="7">
    <location>
        <begin position="167"/>
        <end position="187"/>
    </location>
</feature>
<feature type="transmembrane region" description="Helical" evidence="7">
    <location>
        <begin position="127"/>
        <end position="147"/>
    </location>
</feature>
<keyword evidence="4" id="KW-0029">Amino-acid transport</keyword>
<evidence type="ECO:0000256" key="5">
    <source>
        <dbReference type="ARBA" id="ARBA00022989"/>
    </source>
</evidence>
<comment type="similarity">
    <text evidence="2">Belongs to the binding-protein-dependent transport system permease family. HisMQ subfamily.</text>
</comment>